<dbReference type="EMBL" id="RBAH01000048">
    <property type="protein sequence ID" value="RKN62797.1"/>
    <property type="molecule type" value="Genomic_DNA"/>
</dbReference>
<dbReference type="Pfam" id="PF01547">
    <property type="entry name" value="SBP_bac_1"/>
    <property type="match status" value="1"/>
</dbReference>
<sequence length="440" mass="48906">MKRLLTKLALAGLAFSVAGCGAKPDNKLQTNAAAENTTPTTLSLYVQGVQLTDAEFQNFFVEPLKKKLPYITIQLVRDGKGSSPEDLVASGSFPDLVFTSNVSLFRYKKLDVIQDVSSLMKEQSFDASRIQPVVMDAIRSYAGQGETIALPFSLNVAALLYNKDIFDKFGVTYPKDLMTWDDITELSRKLTRQDQGVDYVGFDPGFPDNIGGGLTIDYVDPKTGKANLDNEQWRKVLNTMKQMYEIPGYITGKDTYSYGTAVFLKEKKLAMFATWLDQFIGKLEDMHKKGDIINWDVASFPNYKEALGKGREVDVHLLAVSKLSKHKEQAFRVVKEVLTDEVQTLVSRSGRVSALANPEMTKGFGADLESLKGKHIEGIFKTVPAKLRVPSEFDVDFARAQLREAGKNVALQKADVNTALRQAQEAADKMIASELEKRKK</sequence>
<dbReference type="PANTHER" id="PTHR43649:SF12">
    <property type="entry name" value="DIACETYLCHITOBIOSE BINDING PROTEIN DASA"/>
    <property type="match status" value="1"/>
</dbReference>
<accession>A0A3B0AU65</accession>
<dbReference type="PROSITE" id="PS51257">
    <property type="entry name" value="PROKAR_LIPOPROTEIN"/>
    <property type="match status" value="1"/>
</dbReference>
<gene>
    <name evidence="5" type="ORF">D7M11_34905</name>
</gene>
<evidence type="ECO:0000256" key="4">
    <source>
        <dbReference type="SAM" id="SignalP"/>
    </source>
</evidence>
<evidence type="ECO:0000256" key="2">
    <source>
        <dbReference type="ARBA" id="ARBA00022448"/>
    </source>
</evidence>
<reference evidence="5 6" key="1">
    <citation type="journal article" date="2007" name="Int. J. Syst. Evol. Microbiol.">
        <title>Paenibacillus ginsengarvi sp. nov., isolated from soil from ginseng cultivation.</title>
        <authorList>
            <person name="Yoon M.H."/>
            <person name="Ten L.N."/>
            <person name="Im W.T."/>
        </authorList>
    </citation>
    <scope>NUCLEOTIDE SEQUENCE [LARGE SCALE GENOMIC DNA]</scope>
    <source>
        <strain evidence="5 6">KCTC 13059</strain>
    </source>
</reference>
<comment type="similarity">
    <text evidence="1">Belongs to the bacterial solute-binding protein 1 family.</text>
</comment>
<dbReference type="PROSITE" id="PS01037">
    <property type="entry name" value="SBP_BACTERIAL_1"/>
    <property type="match status" value="1"/>
</dbReference>
<dbReference type="InterPro" id="IPR050490">
    <property type="entry name" value="Bact_solute-bd_prot1"/>
</dbReference>
<protein>
    <submittedName>
        <fullName evidence="5">Extracellular solute-binding protein</fullName>
    </submittedName>
</protein>
<organism evidence="5 6">
    <name type="scientific">Paenibacillus ginsengarvi</name>
    <dbReference type="NCBI Taxonomy" id="400777"/>
    <lineage>
        <taxon>Bacteria</taxon>
        <taxon>Bacillati</taxon>
        <taxon>Bacillota</taxon>
        <taxon>Bacilli</taxon>
        <taxon>Bacillales</taxon>
        <taxon>Paenibacillaceae</taxon>
        <taxon>Paenibacillus</taxon>
    </lineage>
</organism>
<name>A0A3B0AU65_9BACL</name>
<keyword evidence="2" id="KW-0813">Transport</keyword>
<feature type="chain" id="PRO_5038555801" evidence="4">
    <location>
        <begin position="23"/>
        <end position="440"/>
    </location>
</feature>
<dbReference type="SUPFAM" id="SSF53850">
    <property type="entry name" value="Periplasmic binding protein-like II"/>
    <property type="match status" value="1"/>
</dbReference>
<proteinExistence type="inferred from homology"/>
<keyword evidence="3 4" id="KW-0732">Signal</keyword>
<comment type="caution">
    <text evidence="5">The sequence shown here is derived from an EMBL/GenBank/DDBJ whole genome shotgun (WGS) entry which is preliminary data.</text>
</comment>
<evidence type="ECO:0000256" key="1">
    <source>
        <dbReference type="ARBA" id="ARBA00008520"/>
    </source>
</evidence>
<evidence type="ECO:0000313" key="5">
    <source>
        <dbReference type="EMBL" id="RKN62797.1"/>
    </source>
</evidence>
<dbReference type="OrthoDB" id="3928382at2"/>
<dbReference type="PANTHER" id="PTHR43649">
    <property type="entry name" value="ARABINOSE-BINDING PROTEIN-RELATED"/>
    <property type="match status" value="1"/>
</dbReference>
<evidence type="ECO:0000313" key="6">
    <source>
        <dbReference type="Proteomes" id="UP000282311"/>
    </source>
</evidence>
<feature type="signal peptide" evidence="4">
    <location>
        <begin position="1"/>
        <end position="22"/>
    </location>
</feature>
<keyword evidence="6" id="KW-1185">Reference proteome</keyword>
<dbReference type="InterPro" id="IPR006061">
    <property type="entry name" value="SBP_1_CS"/>
</dbReference>
<dbReference type="AlphaFoldDB" id="A0A3B0AU65"/>
<evidence type="ECO:0000256" key="3">
    <source>
        <dbReference type="ARBA" id="ARBA00022729"/>
    </source>
</evidence>
<dbReference type="InterPro" id="IPR006059">
    <property type="entry name" value="SBP"/>
</dbReference>
<dbReference type="RefSeq" id="WP_120751891.1">
    <property type="nucleotide sequence ID" value="NZ_RBAH01000048.1"/>
</dbReference>
<dbReference type="GO" id="GO:0055085">
    <property type="term" value="P:transmembrane transport"/>
    <property type="evidence" value="ECO:0007669"/>
    <property type="project" value="InterPro"/>
</dbReference>
<dbReference type="Gene3D" id="3.40.190.10">
    <property type="entry name" value="Periplasmic binding protein-like II"/>
    <property type="match status" value="1"/>
</dbReference>
<dbReference type="Proteomes" id="UP000282311">
    <property type="component" value="Unassembled WGS sequence"/>
</dbReference>